<dbReference type="HOGENOM" id="CLU_3333702_0_0_9"/>
<dbReference type="AlphaFoldDB" id="F5X2Q2"/>
<accession>F5X2Q2</accession>
<keyword evidence="2" id="KW-1185">Reference proteome</keyword>
<evidence type="ECO:0000313" key="1">
    <source>
        <dbReference type="EMBL" id="BAK30561.1"/>
    </source>
</evidence>
<dbReference type="Proteomes" id="UP000007946">
    <property type="component" value="Chromosome"/>
</dbReference>
<proteinExistence type="predicted"/>
<name>F5X2Q2_STRPX</name>
<organism evidence="1 2">
    <name type="scientific">Streptococcus pasteurianus (strain ATCC 43144 / JCM 5346 / CCUG 46074 / CDC 1723-81)</name>
    <dbReference type="NCBI Taxonomy" id="981540"/>
    <lineage>
        <taxon>Bacteria</taxon>
        <taxon>Bacillati</taxon>
        <taxon>Bacillota</taxon>
        <taxon>Bacilli</taxon>
        <taxon>Lactobacillales</taxon>
        <taxon>Streptococcaceae</taxon>
        <taxon>Streptococcus</taxon>
    </lineage>
</organism>
<protein>
    <submittedName>
        <fullName evidence="1">Uncharacterized protein</fullName>
    </submittedName>
</protein>
<dbReference type="EMBL" id="AP012054">
    <property type="protein sequence ID" value="BAK30561.1"/>
    <property type="molecule type" value="Genomic_DNA"/>
</dbReference>
<sequence>MEDHFDSVKHQRTETGFEQEIKVYQAVQLIYLPKKDSM</sequence>
<dbReference type="KEGG" id="stb:SGPB_1533"/>
<reference evidence="1 2" key="1">
    <citation type="journal article" date="2011" name="PLoS ONE">
        <title>Sequencing and comparative genome analysis of two pathogenic Streptococcus gallolyticus subspecies: genome plasticity, adaptation and virulence.</title>
        <authorList>
            <person name="Lin I.-H."/>
            <person name="Liu T.-T."/>
            <person name="Teng Y.-T."/>
            <person name="Wu H.-L."/>
            <person name="Liu Y.-M."/>
            <person name="Wu K.-M."/>
            <person name="Chang C.-H."/>
            <person name="Hsu M.-T."/>
        </authorList>
    </citation>
    <scope>NUCLEOTIDE SEQUENCE [LARGE SCALE GENOMIC DNA]</scope>
    <source>
        <strain evidence="2">ATCC 43144 / JCM 5346 / CDC 1723-81</strain>
    </source>
</reference>
<evidence type="ECO:0000313" key="2">
    <source>
        <dbReference type="Proteomes" id="UP000007946"/>
    </source>
</evidence>
<gene>
    <name evidence="1" type="ordered locus">SGPB_1533</name>
</gene>